<feature type="transmembrane region" description="Helical" evidence="1">
    <location>
        <begin position="127"/>
        <end position="147"/>
    </location>
</feature>
<keyword evidence="3" id="KW-1185">Reference proteome</keyword>
<feature type="transmembrane region" description="Helical" evidence="1">
    <location>
        <begin position="219"/>
        <end position="238"/>
    </location>
</feature>
<evidence type="ECO:0000313" key="2">
    <source>
        <dbReference type="EMBL" id="KOO34032.1"/>
    </source>
</evidence>
<feature type="transmembrane region" description="Helical" evidence="1">
    <location>
        <begin position="506"/>
        <end position="528"/>
    </location>
</feature>
<protein>
    <submittedName>
        <fullName evidence="2">Uncharacterized protein</fullName>
    </submittedName>
</protein>
<keyword evidence="1" id="KW-1133">Transmembrane helix</keyword>
<feature type="transmembrane region" description="Helical" evidence="1">
    <location>
        <begin position="159"/>
        <end position="179"/>
    </location>
</feature>
<gene>
    <name evidence="2" type="ORF">Ctob_014408</name>
</gene>
<comment type="caution">
    <text evidence="2">The sequence shown here is derived from an EMBL/GenBank/DDBJ whole genome shotgun (WGS) entry which is preliminary data.</text>
</comment>
<reference evidence="3" key="1">
    <citation type="journal article" date="2015" name="PLoS Genet.">
        <title>Genome Sequence and Transcriptome Analyses of Chrysochromulina tobin: Metabolic Tools for Enhanced Algal Fitness in the Prominent Order Prymnesiales (Haptophyceae).</title>
        <authorList>
            <person name="Hovde B.T."/>
            <person name="Deodato C.R."/>
            <person name="Hunsperger H.M."/>
            <person name="Ryken S.A."/>
            <person name="Yost W."/>
            <person name="Jha R.K."/>
            <person name="Patterson J."/>
            <person name="Monnat R.J. Jr."/>
            <person name="Barlow S.B."/>
            <person name="Starkenburg S.R."/>
            <person name="Cattolico R.A."/>
        </authorList>
    </citation>
    <scope>NUCLEOTIDE SEQUENCE</scope>
    <source>
        <strain evidence="3">CCMP291</strain>
    </source>
</reference>
<feature type="transmembrane region" description="Helical" evidence="1">
    <location>
        <begin position="269"/>
        <end position="297"/>
    </location>
</feature>
<organism evidence="2 3">
    <name type="scientific">Chrysochromulina tobinii</name>
    <dbReference type="NCBI Taxonomy" id="1460289"/>
    <lineage>
        <taxon>Eukaryota</taxon>
        <taxon>Haptista</taxon>
        <taxon>Haptophyta</taxon>
        <taxon>Prymnesiophyceae</taxon>
        <taxon>Prymnesiales</taxon>
        <taxon>Chrysochromulinaceae</taxon>
        <taxon>Chrysochromulina</taxon>
    </lineage>
</organism>
<proteinExistence type="predicted"/>
<dbReference type="EMBL" id="JWZX01001344">
    <property type="protein sequence ID" value="KOO34032.1"/>
    <property type="molecule type" value="Genomic_DNA"/>
</dbReference>
<keyword evidence="1" id="KW-0812">Transmembrane</keyword>
<evidence type="ECO:0000256" key="1">
    <source>
        <dbReference type="SAM" id="Phobius"/>
    </source>
</evidence>
<evidence type="ECO:0000313" key="3">
    <source>
        <dbReference type="Proteomes" id="UP000037460"/>
    </source>
</evidence>
<feature type="transmembrane region" description="Helical" evidence="1">
    <location>
        <begin position="642"/>
        <end position="666"/>
    </location>
</feature>
<feature type="transmembrane region" description="Helical" evidence="1">
    <location>
        <begin position="462"/>
        <end position="486"/>
    </location>
</feature>
<keyword evidence="1" id="KW-0472">Membrane</keyword>
<dbReference type="AlphaFoldDB" id="A0A0M0K623"/>
<feature type="transmembrane region" description="Helical" evidence="1">
    <location>
        <begin position="548"/>
        <end position="568"/>
    </location>
</feature>
<dbReference type="Proteomes" id="UP000037460">
    <property type="component" value="Unassembled WGS sequence"/>
</dbReference>
<feature type="transmembrane region" description="Helical" evidence="1">
    <location>
        <begin position="382"/>
        <end position="403"/>
    </location>
</feature>
<name>A0A0M0K623_9EUKA</name>
<feature type="transmembrane region" description="Helical" evidence="1">
    <location>
        <begin position="65"/>
        <end position="87"/>
    </location>
</feature>
<accession>A0A0M0K623</accession>
<sequence>MERAAKRENVFKREFLPLEGVEVVIQPTVQAPPPADHQPSPAPRSRSLFRCIPCDCHTTLVHSPLLVFACSLSAGYFGVSLAFSLLLQNFGAFNQGEDLILVHCSDIFDAENCAADVDKEVAQAESAANRLHVTALVFALLVNNKWLKCQCTALPKTSLCALVAVCLLTGVMGLAAFIASTVEASACFSCKLVPDIQLRFENQKVDFVSLLSVMRFESFLGAITSLFLLIAVAWMALGRVPWITKLFRGHAYLTDHEASMIRHLVTSRVYIGLFVGLLVNIAVVIYFGSTLHGWLAIMDGWRSWLPDWLASILSRLIGAGVGAAMDFLSSLFGGGLEEEGEGESGGGEDINTTAISQAVNSMLLSPTVVKNIELVLVLPKSAILFGLILLYVQLAVCVLASAFNGWKHLQHWRTVTKVARTQVTPSPAEGISPAQPDGLDAEHSRLLDVGSKNLIQASRLPAFMCQSIACGSVIIALVVSPIITALYTWSAYKDVQEIAAPIVESIGWFVAVLIGGVLSRMVLVRCLFHPKQLRGGGEVWPMRRPICFAWYEAFYLVFAIVEGIWIGAKRLLGTFTQAVASLLRTDRPSHAEGRVANDVVFSSYAAVLCLERDAEASRRQAGATHFESGVLAVESDVSLKHTALWCLGWLCAWITPPIIYFVIVVLT</sequence>